<organism evidence="2 3">
    <name type="scientific">Terfezia boudieri ATCC MYA-4762</name>
    <dbReference type="NCBI Taxonomy" id="1051890"/>
    <lineage>
        <taxon>Eukaryota</taxon>
        <taxon>Fungi</taxon>
        <taxon>Dikarya</taxon>
        <taxon>Ascomycota</taxon>
        <taxon>Pezizomycotina</taxon>
        <taxon>Pezizomycetes</taxon>
        <taxon>Pezizales</taxon>
        <taxon>Pezizaceae</taxon>
        <taxon>Terfezia</taxon>
    </lineage>
</organism>
<dbReference type="InParanoid" id="A0A3N4LT46"/>
<dbReference type="EMBL" id="ML121541">
    <property type="protein sequence ID" value="RPB24402.1"/>
    <property type="molecule type" value="Genomic_DNA"/>
</dbReference>
<feature type="region of interest" description="Disordered" evidence="1">
    <location>
        <begin position="212"/>
        <end position="231"/>
    </location>
</feature>
<name>A0A3N4LT46_9PEZI</name>
<dbReference type="Proteomes" id="UP000267821">
    <property type="component" value="Unassembled WGS sequence"/>
</dbReference>
<dbReference type="AlphaFoldDB" id="A0A3N4LT46"/>
<proteinExistence type="predicted"/>
<dbReference type="OrthoDB" id="5387413at2759"/>
<feature type="compositionally biased region" description="Polar residues" evidence="1">
    <location>
        <begin position="138"/>
        <end position="149"/>
    </location>
</feature>
<keyword evidence="3" id="KW-1185">Reference proteome</keyword>
<feature type="region of interest" description="Disordered" evidence="1">
    <location>
        <begin position="128"/>
        <end position="177"/>
    </location>
</feature>
<protein>
    <submittedName>
        <fullName evidence="2">Uncharacterized protein</fullName>
    </submittedName>
</protein>
<sequence>MPFLVTPNSQGQLVEVHQQAPPVPTPKMTVFAAFNHHAQSCSRCRKPLEVVRRGEQLCDEGHRIAIDVARALYRIAGEKATLYGAENLHVTLLVDFAGVDGPVFDLCRALDQGLNRSAAKEPAVHYIRPKSSHDPRESTQSLYYGSPSSIPHGYYTTTAPPSPRPRRDDTPRRTGNIRVNIPVEFGREASYYEEFSHSNGGRVTTKYYHTEHARPQPQRANTVTEVSGPARKSTVHFNPEVKYYT</sequence>
<reference evidence="2 3" key="1">
    <citation type="journal article" date="2018" name="Nat. Ecol. Evol.">
        <title>Pezizomycetes genomes reveal the molecular basis of ectomycorrhizal truffle lifestyle.</title>
        <authorList>
            <person name="Murat C."/>
            <person name="Payen T."/>
            <person name="Noel B."/>
            <person name="Kuo A."/>
            <person name="Morin E."/>
            <person name="Chen J."/>
            <person name="Kohler A."/>
            <person name="Krizsan K."/>
            <person name="Balestrini R."/>
            <person name="Da Silva C."/>
            <person name="Montanini B."/>
            <person name="Hainaut M."/>
            <person name="Levati E."/>
            <person name="Barry K.W."/>
            <person name="Belfiori B."/>
            <person name="Cichocki N."/>
            <person name="Clum A."/>
            <person name="Dockter R.B."/>
            <person name="Fauchery L."/>
            <person name="Guy J."/>
            <person name="Iotti M."/>
            <person name="Le Tacon F."/>
            <person name="Lindquist E.A."/>
            <person name="Lipzen A."/>
            <person name="Malagnac F."/>
            <person name="Mello A."/>
            <person name="Molinier V."/>
            <person name="Miyauchi S."/>
            <person name="Poulain J."/>
            <person name="Riccioni C."/>
            <person name="Rubini A."/>
            <person name="Sitrit Y."/>
            <person name="Splivallo R."/>
            <person name="Traeger S."/>
            <person name="Wang M."/>
            <person name="Zifcakova L."/>
            <person name="Wipf D."/>
            <person name="Zambonelli A."/>
            <person name="Paolocci F."/>
            <person name="Nowrousian M."/>
            <person name="Ottonello S."/>
            <person name="Baldrian P."/>
            <person name="Spatafora J.W."/>
            <person name="Henrissat B."/>
            <person name="Nagy L.G."/>
            <person name="Aury J.M."/>
            <person name="Wincker P."/>
            <person name="Grigoriev I.V."/>
            <person name="Bonfante P."/>
            <person name="Martin F.M."/>
        </authorList>
    </citation>
    <scope>NUCLEOTIDE SEQUENCE [LARGE SCALE GENOMIC DNA]</scope>
    <source>
        <strain evidence="2 3">ATCC MYA-4762</strain>
    </source>
</reference>
<evidence type="ECO:0000313" key="2">
    <source>
        <dbReference type="EMBL" id="RPB24402.1"/>
    </source>
</evidence>
<accession>A0A3N4LT46</accession>
<evidence type="ECO:0000313" key="3">
    <source>
        <dbReference type="Proteomes" id="UP000267821"/>
    </source>
</evidence>
<gene>
    <name evidence="2" type="ORF">L211DRAFT_161222</name>
</gene>
<evidence type="ECO:0000256" key="1">
    <source>
        <dbReference type="SAM" id="MobiDB-lite"/>
    </source>
</evidence>